<reference evidence="2 3" key="1">
    <citation type="submission" date="2018-05" db="EMBL/GenBank/DDBJ databases">
        <title>Genomic Encyclopedia of Type Strains, Phase IV (KMG-IV): sequencing the most valuable type-strain genomes for metagenomic binning, comparative biology and taxonomic classification.</title>
        <authorList>
            <person name="Goeker M."/>
        </authorList>
    </citation>
    <scope>NUCLEOTIDE SEQUENCE [LARGE SCALE GENOMIC DNA]</scope>
    <source>
        <strain evidence="2 3">DSM 3183</strain>
    </source>
</reference>
<comment type="caution">
    <text evidence="2">The sequence shown here is derived from an EMBL/GenBank/DDBJ whole genome shotgun (WGS) entry which is preliminary data.</text>
</comment>
<dbReference type="EMBL" id="QJJM01000033">
    <property type="protein sequence ID" value="PXW67269.1"/>
    <property type="molecule type" value="Genomic_DNA"/>
</dbReference>
<keyword evidence="1" id="KW-0812">Transmembrane</keyword>
<dbReference type="AlphaFoldDB" id="A0A2V3UNZ2"/>
<proteinExistence type="predicted"/>
<dbReference type="Proteomes" id="UP000248014">
    <property type="component" value="Unassembled WGS sequence"/>
</dbReference>
<dbReference type="RefSeq" id="WP_066119272.1">
    <property type="nucleotide sequence ID" value="NZ_QJJM01000033.1"/>
</dbReference>
<name>A0A2V3UNZ2_9SPHN</name>
<accession>A0A2V3UNZ2</accession>
<dbReference type="OrthoDB" id="7433125at2"/>
<evidence type="ECO:0000313" key="2">
    <source>
        <dbReference type="EMBL" id="PXW67269.1"/>
    </source>
</evidence>
<evidence type="ECO:0000313" key="3">
    <source>
        <dbReference type="Proteomes" id="UP000248014"/>
    </source>
</evidence>
<keyword evidence="1" id="KW-0472">Membrane</keyword>
<organism evidence="2 3">
    <name type="scientific">Blastomonas natatoria</name>
    <dbReference type="NCBI Taxonomy" id="34015"/>
    <lineage>
        <taxon>Bacteria</taxon>
        <taxon>Pseudomonadati</taxon>
        <taxon>Pseudomonadota</taxon>
        <taxon>Alphaproteobacteria</taxon>
        <taxon>Sphingomonadales</taxon>
        <taxon>Sphingomonadaceae</taxon>
        <taxon>Blastomonas</taxon>
    </lineage>
</organism>
<feature type="transmembrane region" description="Helical" evidence="1">
    <location>
        <begin position="37"/>
        <end position="59"/>
    </location>
</feature>
<gene>
    <name evidence="2" type="ORF">C7451_1335</name>
</gene>
<evidence type="ECO:0000256" key="1">
    <source>
        <dbReference type="SAM" id="Phobius"/>
    </source>
</evidence>
<protein>
    <submittedName>
        <fullName evidence="2">Uncharacterized protein</fullName>
    </submittedName>
</protein>
<keyword evidence="1" id="KW-1133">Transmembrane helix</keyword>
<sequence length="72" mass="8081">MTFRIVILRTMLVWLVVWPLVTGMLKLLGFIASDMALGFQTLILTAILVPLISLLLAPAMHSLATRLMKEWS</sequence>
<keyword evidence="3" id="KW-1185">Reference proteome</keyword>